<evidence type="ECO:0000313" key="2">
    <source>
        <dbReference type="EnsemblPlants" id="KEH22683"/>
    </source>
</evidence>
<accession>A0A072U0L1</accession>
<evidence type="ECO:0000313" key="3">
    <source>
        <dbReference type="Proteomes" id="UP000002051"/>
    </source>
</evidence>
<name>A0A072U0L1_MEDTR</name>
<reference evidence="1 3" key="2">
    <citation type="journal article" date="2014" name="BMC Genomics">
        <title>An improved genome release (version Mt4.0) for the model legume Medicago truncatula.</title>
        <authorList>
            <person name="Tang H."/>
            <person name="Krishnakumar V."/>
            <person name="Bidwell S."/>
            <person name="Rosen B."/>
            <person name="Chan A."/>
            <person name="Zhou S."/>
            <person name="Gentzbittel L."/>
            <person name="Childs K.L."/>
            <person name="Yandell M."/>
            <person name="Gundlach H."/>
            <person name="Mayer K.F."/>
            <person name="Schwartz D.C."/>
            <person name="Town C.D."/>
        </authorList>
    </citation>
    <scope>GENOME REANNOTATION</scope>
    <source>
        <strain evidence="1">A17</strain>
        <strain evidence="2 3">cv. Jemalong A17</strain>
    </source>
</reference>
<gene>
    <name evidence="1" type="ordered locus">MTR_7g056453</name>
</gene>
<reference evidence="1 3" key="1">
    <citation type="journal article" date="2011" name="Nature">
        <title>The Medicago genome provides insight into the evolution of rhizobial symbioses.</title>
        <authorList>
            <person name="Young N.D."/>
            <person name="Debelle F."/>
            <person name="Oldroyd G.E."/>
            <person name="Geurts R."/>
            <person name="Cannon S.B."/>
            <person name="Udvardi M.K."/>
            <person name="Benedito V.A."/>
            <person name="Mayer K.F."/>
            <person name="Gouzy J."/>
            <person name="Schoof H."/>
            <person name="Van de Peer Y."/>
            <person name="Proost S."/>
            <person name="Cook D.R."/>
            <person name="Meyers B.C."/>
            <person name="Spannagl M."/>
            <person name="Cheung F."/>
            <person name="De Mita S."/>
            <person name="Krishnakumar V."/>
            <person name="Gundlach H."/>
            <person name="Zhou S."/>
            <person name="Mudge J."/>
            <person name="Bharti A.K."/>
            <person name="Murray J.D."/>
            <person name="Naoumkina M.A."/>
            <person name="Rosen B."/>
            <person name="Silverstein K.A."/>
            <person name="Tang H."/>
            <person name="Rombauts S."/>
            <person name="Zhao P.X."/>
            <person name="Zhou P."/>
            <person name="Barbe V."/>
            <person name="Bardou P."/>
            <person name="Bechner M."/>
            <person name="Bellec A."/>
            <person name="Berger A."/>
            <person name="Berges H."/>
            <person name="Bidwell S."/>
            <person name="Bisseling T."/>
            <person name="Choisne N."/>
            <person name="Couloux A."/>
            <person name="Denny R."/>
            <person name="Deshpande S."/>
            <person name="Dai X."/>
            <person name="Doyle J.J."/>
            <person name="Dudez A.M."/>
            <person name="Farmer A.D."/>
            <person name="Fouteau S."/>
            <person name="Franken C."/>
            <person name="Gibelin C."/>
            <person name="Gish J."/>
            <person name="Goldstein S."/>
            <person name="Gonzalez A.J."/>
            <person name="Green P.J."/>
            <person name="Hallab A."/>
            <person name="Hartog M."/>
            <person name="Hua A."/>
            <person name="Humphray S.J."/>
            <person name="Jeong D.H."/>
            <person name="Jing Y."/>
            <person name="Jocker A."/>
            <person name="Kenton S.M."/>
            <person name="Kim D.J."/>
            <person name="Klee K."/>
            <person name="Lai H."/>
            <person name="Lang C."/>
            <person name="Lin S."/>
            <person name="Macmil S.L."/>
            <person name="Magdelenat G."/>
            <person name="Matthews L."/>
            <person name="McCorrison J."/>
            <person name="Monaghan E.L."/>
            <person name="Mun J.H."/>
            <person name="Najar F.Z."/>
            <person name="Nicholson C."/>
            <person name="Noirot C."/>
            <person name="O'Bleness M."/>
            <person name="Paule C.R."/>
            <person name="Poulain J."/>
            <person name="Prion F."/>
            <person name="Qin B."/>
            <person name="Qu C."/>
            <person name="Retzel E.F."/>
            <person name="Riddle C."/>
            <person name="Sallet E."/>
            <person name="Samain S."/>
            <person name="Samson N."/>
            <person name="Sanders I."/>
            <person name="Saurat O."/>
            <person name="Scarpelli C."/>
            <person name="Schiex T."/>
            <person name="Segurens B."/>
            <person name="Severin A.J."/>
            <person name="Sherrier D.J."/>
            <person name="Shi R."/>
            <person name="Sims S."/>
            <person name="Singer S.R."/>
            <person name="Sinharoy S."/>
            <person name="Sterck L."/>
            <person name="Viollet A."/>
            <person name="Wang B.B."/>
            <person name="Wang K."/>
            <person name="Wang M."/>
            <person name="Wang X."/>
            <person name="Warfsmann J."/>
            <person name="Weissenbach J."/>
            <person name="White D.D."/>
            <person name="White J.D."/>
            <person name="Wiley G.B."/>
            <person name="Wincker P."/>
            <person name="Xing Y."/>
            <person name="Yang L."/>
            <person name="Yao Z."/>
            <person name="Ying F."/>
            <person name="Zhai J."/>
            <person name="Zhou L."/>
            <person name="Zuber A."/>
            <person name="Denarie J."/>
            <person name="Dixon R.A."/>
            <person name="May G.D."/>
            <person name="Schwartz D.C."/>
            <person name="Rogers J."/>
            <person name="Quetier F."/>
            <person name="Town C.D."/>
            <person name="Roe B.A."/>
        </authorList>
    </citation>
    <scope>NUCLEOTIDE SEQUENCE [LARGE SCALE GENOMIC DNA]</scope>
    <source>
        <strain evidence="1">A17</strain>
        <strain evidence="2 3">cv. Jemalong A17</strain>
    </source>
</reference>
<dbReference type="Proteomes" id="UP000002051">
    <property type="component" value="Unassembled WGS sequence"/>
</dbReference>
<dbReference type="EMBL" id="CM001223">
    <property type="protein sequence ID" value="KEH22683.1"/>
    <property type="molecule type" value="Genomic_DNA"/>
</dbReference>
<keyword evidence="3" id="KW-1185">Reference proteome</keyword>
<proteinExistence type="predicted"/>
<evidence type="ECO:0000313" key="1">
    <source>
        <dbReference type="EMBL" id="KEH22683.1"/>
    </source>
</evidence>
<organism evidence="1 3">
    <name type="scientific">Medicago truncatula</name>
    <name type="common">Barrel medic</name>
    <name type="synonym">Medicago tribuloides</name>
    <dbReference type="NCBI Taxonomy" id="3880"/>
    <lineage>
        <taxon>Eukaryota</taxon>
        <taxon>Viridiplantae</taxon>
        <taxon>Streptophyta</taxon>
        <taxon>Embryophyta</taxon>
        <taxon>Tracheophyta</taxon>
        <taxon>Spermatophyta</taxon>
        <taxon>Magnoliopsida</taxon>
        <taxon>eudicotyledons</taxon>
        <taxon>Gunneridae</taxon>
        <taxon>Pentapetalae</taxon>
        <taxon>rosids</taxon>
        <taxon>fabids</taxon>
        <taxon>Fabales</taxon>
        <taxon>Fabaceae</taxon>
        <taxon>Papilionoideae</taxon>
        <taxon>50 kb inversion clade</taxon>
        <taxon>NPAAA clade</taxon>
        <taxon>Hologalegina</taxon>
        <taxon>IRL clade</taxon>
        <taxon>Trifolieae</taxon>
        <taxon>Medicago</taxon>
    </lineage>
</organism>
<dbReference type="HOGENOM" id="CLU_2761655_0_0_1"/>
<sequence length="70" mass="7803">MVMVTVVERTNGNDWDVCVLFECANSKRYFVDGSGYVVLLFGASNSLIASQLTLEDGKDEYEHDEDVHGL</sequence>
<protein>
    <submittedName>
        <fullName evidence="1 2">Uncharacterized protein</fullName>
    </submittedName>
</protein>
<dbReference type="AlphaFoldDB" id="A0A072U0L1"/>
<reference evidence="2" key="3">
    <citation type="submission" date="2015-04" db="UniProtKB">
        <authorList>
            <consortium name="EnsemblPlants"/>
        </authorList>
    </citation>
    <scope>IDENTIFICATION</scope>
    <source>
        <strain evidence="2">cv. Jemalong A17</strain>
    </source>
</reference>
<dbReference type="EnsemblPlants" id="KEH22683">
    <property type="protein sequence ID" value="KEH22683"/>
    <property type="gene ID" value="MTR_7g056453"/>
</dbReference>